<reference evidence="2 3" key="1">
    <citation type="journal article" date="2008" name="Int. J. Syst. Evol. Microbiol.">
        <title>Luteimonas marina sp. nov., isolated from seawater.</title>
        <authorList>
            <person name="Baik K.S."/>
            <person name="Park S.C."/>
            <person name="Kim M.S."/>
            <person name="Kim E.M."/>
            <person name="Park C."/>
            <person name="Chun J."/>
            <person name="Seong C.N."/>
        </authorList>
    </citation>
    <scope>NUCLEOTIDE SEQUENCE [LARGE SCALE GENOMIC DNA]</scope>
    <source>
        <strain evidence="2 3">FR1330</strain>
    </source>
</reference>
<dbReference type="Gene3D" id="3.10.129.10">
    <property type="entry name" value="Hotdog Thioesterase"/>
    <property type="match status" value="1"/>
</dbReference>
<dbReference type="EMBL" id="VOHK01000002">
    <property type="protein sequence ID" value="TWT22489.1"/>
    <property type="molecule type" value="Genomic_DNA"/>
</dbReference>
<dbReference type="GO" id="GO:0016829">
    <property type="term" value="F:lyase activity"/>
    <property type="evidence" value="ECO:0007669"/>
    <property type="project" value="UniProtKB-KW"/>
</dbReference>
<sequence>MDFVIDPDHPSLPGHFPGRPVVPGVVVLDRVVAAIEAAHGPLPPLRLPQVKFLQPLLPGEAARIEFEAVSPSPSPRWRFRVLRAGATIASGEVVAGAAGEAA</sequence>
<dbReference type="Pfam" id="PF22818">
    <property type="entry name" value="ApeI-like"/>
    <property type="match status" value="1"/>
</dbReference>
<dbReference type="SUPFAM" id="SSF54637">
    <property type="entry name" value="Thioesterase/thiol ester dehydrase-isomerase"/>
    <property type="match status" value="1"/>
</dbReference>
<dbReference type="InterPro" id="IPR029069">
    <property type="entry name" value="HotDog_dom_sf"/>
</dbReference>
<keyword evidence="3" id="KW-1185">Reference proteome</keyword>
<gene>
    <name evidence="2" type="ORF">FQY83_05570</name>
</gene>
<evidence type="ECO:0000313" key="3">
    <source>
        <dbReference type="Proteomes" id="UP000319980"/>
    </source>
</evidence>
<name>A0A5C5U986_9GAMM</name>
<comment type="caution">
    <text evidence="2">The sequence shown here is derived from an EMBL/GenBank/DDBJ whole genome shotgun (WGS) entry which is preliminary data.</text>
</comment>
<feature type="domain" description="ApeI dehydratase-like" evidence="1">
    <location>
        <begin position="2"/>
        <end position="91"/>
    </location>
</feature>
<protein>
    <recommendedName>
        <fullName evidence="1">ApeI dehydratase-like domain-containing protein</fullName>
    </recommendedName>
</protein>
<evidence type="ECO:0000313" key="2">
    <source>
        <dbReference type="EMBL" id="TWT22489.1"/>
    </source>
</evidence>
<dbReference type="AlphaFoldDB" id="A0A5C5U986"/>
<proteinExistence type="predicted"/>
<organism evidence="2 3">
    <name type="scientific">Luteimonas marina</name>
    <dbReference type="NCBI Taxonomy" id="488485"/>
    <lineage>
        <taxon>Bacteria</taxon>
        <taxon>Pseudomonadati</taxon>
        <taxon>Pseudomonadota</taxon>
        <taxon>Gammaproteobacteria</taxon>
        <taxon>Lysobacterales</taxon>
        <taxon>Lysobacteraceae</taxon>
        <taxon>Luteimonas</taxon>
    </lineage>
</organism>
<evidence type="ECO:0000259" key="1">
    <source>
        <dbReference type="Pfam" id="PF22818"/>
    </source>
</evidence>
<dbReference type="InterPro" id="IPR054545">
    <property type="entry name" value="ApeI-like"/>
</dbReference>
<dbReference type="Proteomes" id="UP000319980">
    <property type="component" value="Unassembled WGS sequence"/>
</dbReference>
<accession>A0A5C5U986</accession>
<dbReference type="OrthoDB" id="9812842at2"/>
<dbReference type="RefSeq" id="WP_146385887.1">
    <property type="nucleotide sequence ID" value="NZ_VOHK01000002.1"/>
</dbReference>